<comment type="caution">
    <text evidence="1">The sequence shown here is derived from an EMBL/GenBank/DDBJ whole genome shotgun (WGS) entry which is preliminary data.</text>
</comment>
<protein>
    <recommendedName>
        <fullName evidence="3">Inositol monophosphatase</fullName>
    </recommendedName>
</protein>
<name>A0A1G1VD30_9BACT</name>
<accession>A0A1G1VD30</accession>
<dbReference type="GO" id="GO:0006020">
    <property type="term" value="P:inositol metabolic process"/>
    <property type="evidence" value="ECO:0007669"/>
    <property type="project" value="TreeGrafter"/>
</dbReference>
<dbReference type="PANTHER" id="PTHR20854">
    <property type="entry name" value="INOSITOL MONOPHOSPHATASE"/>
    <property type="match status" value="1"/>
</dbReference>
<evidence type="ECO:0000313" key="2">
    <source>
        <dbReference type="Proteomes" id="UP000177685"/>
    </source>
</evidence>
<evidence type="ECO:0000313" key="1">
    <source>
        <dbReference type="EMBL" id="OGY13166.1"/>
    </source>
</evidence>
<gene>
    <name evidence="1" type="ORF">A3A58_01925</name>
</gene>
<dbReference type="Gene3D" id="3.30.540.10">
    <property type="entry name" value="Fructose-1,6-Bisphosphatase, subunit A, domain 1"/>
    <property type="match status" value="1"/>
</dbReference>
<dbReference type="InterPro" id="IPR000760">
    <property type="entry name" value="Inositol_monophosphatase-like"/>
</dbReference>
<reference evidence="1 2" key="1">
    <citation type="journal article" date="2016" name="Nat. Commun.">
        <title>Thousands of microbial genomes shed light on interconnected biogeochemical processes in an aquifer system.</title>
        <authorList>
            <person name="Anantharaman K."/>
            <person name="Brown C.T."/>
            <person name="Hug L.A."/>
            <person name="Sharon I."/>
            <person name="Castelle C.J."/>
            <person name="Probst A.J."/>
            <person name="Thomas B.C."/>
            <person name="Singh A."/>
            <person name="Wilkins M.J."/>
            <person name="Karaoz U."/>
            <person name="Brodie E.L."/>
            <person name="Williams K.H."/>
            <person name="Hubbard S.S."/>
            <person name="Banfield J.F."/>
        </authorList>
    </citation>
    <scope>NUCLEOTIDE SEQUENCE [LARGE SCALE GENOMIC DNA]</scope>
</reference>
<organism evidence="1 2">
    <name type="scientific">Candidatus Blackburnbacteria bacterium RIFCSPLOWO2_01_FULL_41_27</name>
    <dbReference type="NCBI Taxonomy" id="1797520"/>
    <lineage>
        <taxon>Bacteria</taxon>
        <taxon>Candidatus Blackburniibacteriota</taxon>
    </lineage>
</organism>
<dbReference type="EMBL" id="MHCD01000040">
    <property type="protein sequence ID" value="OGY13166.1"/>
    <property type="molecule type" value="Genomic_DNA"/>
</dbReference>
<proteinExistence type="predicted"/>
<dbReference type="Pfam" id="PF00459">
    <property type="entry name" value="Inositol_P"/>
    <property type="match status" value="1"/>
</dbReference>
<dbReference type="Proteomes" id="UP000177685">
    <property type="component" value="Unassembled WGS sequence"/>
</dbReference>
<dbReference type="PANTHER" id="PTHR20854:SF4">
    <property type="entry name" value="INOSITOL-1-MONOPHOSPHATASE-RELATED"/>
    <property type="match status" value="1"/>
</dbReference>
<dbReference type="PRINTS" id="PR00377">
    <property type="entry name" value="IMPHPHTASES"/>
</dbReference>
<dbReference type="AlphaFoldDB" id="A0A1G1VD30"/>
<evidence type="ECO:0008006" key="3">
    <source>
        <dbReference type="Google" id="ProtNLM"/>
    </source>
</evidence>
<dbReference type="Gene3D" id="3.40.190.80">
    <property type="match status" value="1"/>
</dbReference>
<sequence>MLGVAYIPVLNELFWAEKSKGAFLNGKKIRVSKTSSFSNSMLGSDFGANSKKRLDEFKYIEKVISKCEYIRIGGSYPYQITRLAMGKIDGHFEIRVPPVHRAASMIIVAEAGGKVTNFKNQLSTISDNDIVSSNGLIHNELIKILNS</sequence>
<dbReference type="SUPFAM" id="SSF56655">
    <property type="entry name" value="Carbohydrate phosphatase"/>
    <property type="match status" value="1"/>
</dbReference>
<dbReference type="GO" id="GO:0008934">
    <property type="term" value="F:inositol monophosphate 1-phosphatase activity"/>
    <property type="evidence" value="ECO:0007669"/>
    <property type="project" value="TreeGrafter"/>
</dbReference>
<dbReference type="GO" id="GO:0007165">
    <property type="term" value="P:signal transduction"/>
    <property type="evidence" value="ECO:0007669"/>
    <property type="project" value="TreeGrafter"/>
</dbReference>